<dbReference type="CDD" id="cd03359">
    <property type="entry name" value="LbH_Dynactin_5"/>
    <property type="match status" value="1"/>
</dbReference>
<comment type="caution">
    <text evidence="6">The sequence shown here is derived from an EMBL/GenBank/DDBJ whole genome shotgun (WGS) entry which is preliminary data.</text>
</comment>
<dbReference type="EMBL" id="MCGT01000012">
    <property type="protein sequence ID" value="ORX55058.1"/>
    <property type="molecule type" value="Genomic_DNA"/>
</dbReference>
<dbReference type="OrthoDB" id="417208at2759"/>
<evidence type="ECO:0000256" key="5">
    <source>
        <dbReference type="ARBA" id="ARBA00034865"/>
    </source>
</evidence>
<dbReference type="SUPFAM" id="SSF51161">
    <property type="entry name" value="Trimeric LpxA-like enzymes"/>
    <property type="match status" value="1"/>
</dbReference>
<evidence type="ECO:0000256" key="4">
    <source>
        <dbReference type="ARBA" id="ARBA00034706"/>
    </source>
</evidence>
<organism evidence="6 7">
    <name type="scientific">Hesseltinella vesiculosa</name>
    <dbReference type="NCBI Taxonomy" id="101127"/>
    <lineage>
        <taxon>Eukaryota</taxon>
        <taxon>Fungi</taxon>
        <taxon>Fungi incertae sedis</taxon>
        <taxon>Mucoromycota</taxon>
        <taxon>Mucoromycotina</taxon>
        <taxon>Mucoromycetes</taxon>
        <taxon>Mucorales</taxon>
        <taxon>Cunninghamellaceae</taxon>
        <taxon>Hesseltinella</taxon>
    </lineage>
</organism>
<evidence type="ECO:0000313" key="7">
    <source>
        <dbReference type="Proteomes" id="UP000242146"/>
    </source>
</evidence>
<dbReference type="STRING" id="101127.A0A1X2GJ46"/>
<dbReference type="PANTHER" id="PTHR46126">
    <property type="entry name" value="DYNACTIN SUBUNIT 5"/>
    <property type="match status" value="1"/>
</dbReference>
<name>A0A1X2GJ46_9FUNG</name>
<gene>
    <name evidence="6" type="ORF">DM01DRAFT_1321394</name>
</gene>
<keyword evidence="3" id="KW-0206">Cytoskeleton</keyword>
<comment type="subcellular location">
    <subcellularLocation>
        <location evidence="1">Cytoplasm</location>
        <location evidence="1">Cytoskeleton</location>
    </subcellularLocation>
</comment>
<dbReference type="Proteomes" id="UP000242146">
    <property type="component" value="Unassembled WGS sequence"/>
</dbReference>
<evidence type="ECO:0000256" key="1">
    <source>
        <dbReference type="ARBA" id="ARBA00004245"/>
    </source>
</evidence>
<proteinExistence type="inferred from homology"/>
<evidence type="ECO:0000313" key="6">
    <source>
        <dbReference type="EMBL" id="ORX55058.1"/>
    </source>
</evidence>
<dbReference type="InterPro" id="IPR011004">
    <property type="entry name" value="Trimer_LpxA-like_sf"/>
</dbReference>
<dbReference type="Gene3D" id="2.160.10.10">
    <property type="entry name" value="Hexapeptide repeat proteins"/>
    <property type="match status" value="1"/>
</dbReference>
<keyword evidence="2" id="KW-0963">Cytoplasm</keyword>
<dbReference type="PANTHER" id="PTHR46126:SF1">
    <property type="entry name" value="DYNACTIN SUBUNIT 5"/>
    <property type="match status" value="1"/>
</dbReference>
<accession>A0A1X2GJ46</accession>
<evidence type="ECO:0000256" key="2">
    <source>
        <dbReference type="ARBA" id="ARBA00022490"/>
    </source>
</evidence>
<protein>
    <recommendedName>
        <fullName evidence="5">Dynactin subunit 5</fullName>
    </recommendedName>
</protein>
<dbReference type="InterPro" id="IPR047125">
    <property type="entry name" value="DCTN5"/>
</dbReference>
<dbReference type="GO" id="GO:0005869">
    <property type="term" value="C:dynactin complex"/>
    <property type="evidence" value="ECO:0007669"/>
    <property type="project" value="TreeGrafter"/>
</dbReference>
<dbReference type="AlphaFoldDB" id="A0A1X2GJ46"/>
<reference evidence="6 7" key="1">
    <citation type="submission" date="2016-07" db="EMBL/GenBank/DDBJ databases">
        <title>Pervasive Adenine N6-methylation of Active Genes in Fungi.</title>
        <authorList>
            <consortium name="DOE Joint Genome Institute"/>
            <person name="Mondo S.J."/>
            <person name="Dannebaum R.O."/>
            <person name="Kuo R.C."/>
            <person name="Labutti K."/>
            <person name="Haridas S."/>
            <person name="Kuo A."/>
            <person name="Salamov A."/>
            <person name="Ahrendt S.R."/>
            <person name="Lipzen A."/>
            <person name="Sullivan W."/>
            <person name="Andreopoulos W.B."/>
            <person name="Clum A."/>
            <person name="Lindquist E."/>
            <person name="Daum C."/>
            <person name="Ramamoorthy G.K."/>
            <person name="Gryganskyi A."/>
            <person name="Culley D."/>
            <person name="Magnuson J.K."/>
            <person name="James T.Y."/>
            <person name="O'Malley M.A."/>
            <person name="Stajich J.E."/>
            <person name="Spatafora J.W."/>
            <person name="Visel A."/>
            <person name="Grigoriev I.V."/>
        </authorList>
    </citation>
    <scope>NUCLEOTIDE SEQUENCE [LARGE SCALE GENOMIC DNA]</scope>
    <source>
        <strain evidence="6 7">NRRL 3301</strain>
    </source>
</reference>
<evidence type="ECO:0000256" key="3">
    <source>
        <dbReference type="ARBA" id="ARBA00023212"/>
    </source>
</evidence>
<dbReference type="Pfam" id="PF21711">
    <property type="entry name" value="DCTN5"/>
    <property type="match status" value="2"/>
</dbReference>
<keyword evidence="7" id="KW-1185">Reference proteome</keyword>
<sequence length="212" mass="23438">MEQPVVYYNRAEYIETDTGNKVSRKSVICGSQNIILGGKVTKRIIPYLNHLGHNLLLNVFSFQTIIQTDCVIRGDLRRTGGGHAVVIAIGRYCLLSQKSIIRPPYKTYKGIFSYYPMKIGDHVTIGEGSIIEAATIGSHVSIGKNCIIGRFAIIKDCCCIMDNTVIAPNTVVPSFSVYAGSPGACQDELPECTQELYENKTKDYYAKFTPID</sequence>
<comment type="similarity">
    <text evidence="4">Belongs to the dynactin subunits 5/6 family. Dynactin subunit 5 subfamily.</text>
</comment>